<dbReference type="SUPFAM" id="SSF47473">
    <property type="entry name" value="EF-hand"/>
    <property type="match status" value="1"/>
</dbReference>
<dbReference type="Gene3D" id="1.10.238.10">
    <property type="entry name" value="EF-hand"/>
    <property type="match status" value="1"/>
</dbReference>
<dbReference type="GO" id="GO:0004497">
    <property type="term" value="F:monooxygenase activity"/>
    <property type="evidence" value="ECO:0007669"/>
    <property type="project" value="TreeGrafter"/>
</dbReference>
<organism evidence="2 3">
    <name type="scientific">Tribonema minus</name>
    <dbReference type="NCBI Taxonomy" id="303371"/>
    <lineage>
        <taxon>Eukaryota</taxon>
        <taxon>Sar</taxon>
        <taxon>Stramenopiles</taxon>
        <taxon>Ochrophyta</taxon>
        <taxon>PX clade</taxon>
        <taxon>Xanthophyceae</taxon>
        <taxon>Tribonematales</taxon>
        <taxon>Tribonemataceae</taxon>
        <taxon>Tribonema</taxon>
    </lineage>
</organism>
<evidence type="ECO:0000313" key="3">
    <source>
        <dbReference type="Proteomes" id="UP000664859"/>
    </source>
</evidence>
<evidence type="ECO:0000256" key="1">
    <source>
        <dbReference type="ARBA" id="ARBA00006765"/>
    </source>
</evidence>
<keyword evidence="3" id="KW-1185">Reference proteome</keyword>
<dbReference type="AlphaFoldDB" id="A0A835Z2I0"/>
<dbReference type="PANTHER" id="PTHR31495:SF20">
    <property type="entry name" value="CALEOSIN-RELATED FAMILY PROTEIN"/>
    <property type="match status" value="1"/>
</dbReference>
<comment type="similarity">
    <text evidence="1">Belongs to the caleosin family.</text>
</comment>
<reference evidence="2" key="1">
    <citation type="submission" date="2021-02" db="EMBL/GenBank/DDBJ databases">
        <title>First Annotated Genome of the Yellow-green Alga Tribonema minus.</title>
        <authorList>
            <person name="Mahan K.M."/>
        </authorList>
    </citation>
    <scope>NUCLEOTIDE SEQUENCE</scope>
    <source>
        <strain evidence="2">UTEX B ZZ1240</strain>
    </source>
</reference>
<comment type="caution">
    <text evidence="2">The sequence shown here is derived from an EMBL/GenBank/DDBJ whole genome shotgun (WGS) entry which is preliminary data.</text>
</comment>
<name>A0A835Z2I0_9STRA</name>
<dbReference type="GO" id="GO:0005509">
    <property type="term" value="F:calcium ion binding"/>
    <property type="evidence" value="ECO:0007669"/>
    <property type="project" value="TreeGrafter"/>
</dbReference>
<dbReference type="InterPro" id="IPR011992">
    <property type="entry name" value="EF-hand-dom_pair"/>
</dbReference>
<evidence type="ECO:0000313" key="2">
    <source>
        <dbReference type="EMBL" id="KAG5181834.1"/>
    </source>
</evidence>
<accession>A0A835Z2I0</accession>
<sequence length="246" mass="27923">MSAEVTSERRQGQEAVDANVCVNRAPYDGMTAPETRAGIGEGKEEMTAMQKHCAWFDRDGDGYVSPMDTYKSSRALGFNPLTSSVIAFFINVALAPASADGWYPTVYVNLKNVHRCKHGSDTGVYDETGRFVPAHFDALFDRYDTDRQAFSCERSRRDGKLSWKEFFHRARAQRATFDLYGQAATLLEFGFTYWLAAEEGGKLSRETLKGCYDGSLFERIEAEVKAKREANKGWWYRWLKTSPKHD</sequence>
<dbReference type="OrthoDB" id="640742at2759"/>
<proteinExistence type="inferred from homology"/>
<protein>
    <submittedName>
        <fullName evidence="2">Caleosin related protein-domain-containing protein</fullName>
    </submittedName>
</protein>
<dbReference type="InterPro" id="IPR007736">
    <property type="entry name" value="Caleosin-related"/>
</dbReference>
<dbReference type="Proteomes" id="UP000664859">
    <property type="component" value="Unassembled WGS sequence"/>
</dbReference>
<dbReference type="PANTHER" id="PTHR31495">
    <property type="entry name" value="PEROXYGENASE 3-RELATED"/>
    <property type="match status" value="1"/>
</dbReference>
<dbReference type="Pfam" id="PF05042">
    <property type="entry name" value="Caleosin"/>
    <property type="match status" value="1"/>
</dbReference>
<gene>
    <name evidence="2" type="ORF">JKP88DRAFT_349109</name>
</gene>
<dbReference type="EMBL" id="JAFCMP010000290">
    <property type="protein sequence ID" value="KAG5181834.1"/>
    <property type="molecule type" value="Genomic_DNA"/>
</dbReference>